<sequence>MSVCDGPAGREQADEKLPITPARPLPANAAATVSVTYSADPRRTLPHTAWATGATPGVVLR</sequence>
<reference evidence="2 3" key="1">
    <citation type="journal article" date="2014" name="Genome Announc.">
        <title>Draft Genome Sequence of Streptomyces roseochromogenes subsp. oscitans DS 12.976, Producer of the Aminocoumarin Antibiotic Clorobiocin.</title>
        <authorList>
            <person name="Ruckert C."/>
            <person name="Kalinowski J."/>
            <person name="Heide L."/>
            <person name="Apel A.K."/>
        </authorList>
    </citation>
    <scope>NUCLEOTIDE SEQUENCE [LARGE SCALE GENOMIC DNA]</scope>
    <source>
        <strain evidence="2 3">DS 12.976</strain>
    </source>
</reference>
<dbReference type="RefSeq" id="WP_023545180.1">
    <property type="nucleotide sequence ID" value="NZ_CM002285.1"/>
</dbReference>
<dbReference type="AlphaFoldDB" id="V6KTB5"/>
<evidence type="ECO:0000313" key="3">
    <source>
        <dbReference type="Proteomes" id="UP000017984"/>
    </source>
</evidence>
<dbReference type="PATRIC" id="fig|1352936.5.peg.1268"/>
<evidence type="ECO:0000313" key="2">
    <source>
        <dbReference type="EMBL" id="EST35435.1"/>
    </source>
</evidence>
<organism evidence="2 3">
    <name type="scientific">Streptomyces roseochromogenus subsp. oscitans DS 12.976</name>
    <dbReference type="NCBI Taxonomy" id="1352936"/>
    <lineage>
        <taxon>Bacteria</taxon>
        <taxon>Bacillati</taxon>
        <taxon>Actinomycetota</taxon>
        <taxon>Actinomycetes</taxon>
        <taxon>Kitasatosporales</taxon>
        <taxon>Streptomycetaceae</taxon>
        <taxon>Streptomyces</taxon>
    </lineage>
</organism>
<proteinExistence type="predicted"/>
<keyword evidence="3" id="KW-1185">Reference proteome</keyword>
<protein>
    <submittedName>
        <fullName evidence="2">Uncharacterized protein</fullName>
    </submittedName>
</protein>
<name>V6KTB5_STRRC</name>
<dbReference type="STRING" id="1352936.M878_05900"/>
<accession>V6KTB5</accession>
<dbReference type="HOGENOM" id="CLU_2920933_0_0_11"/>
<dbReference type="EMBL" id="AWQX01000052">
    <property type="protein sequence ID" value="EST35435.1"/>
    <property type="molecule type" value="Genomic_DNA"/>
</dbReference>
<evidence type="ECO:0000256" key="1">
    <source>
        <dbReference type="SAM" id="MobiDB-lite"/>
    </source>
</evidence>
<comment type="caution">
    <text evidence="2">The sequence shown here is derived from an EMBL/GenBank/DDBJ whole genome shotgun (WGS) entry which is preliminary data.</text>
</comment>
<gene>
    <name evidence="2" type="ORF">M878_05900</name>
</gene>
<feature type="region of interest" description="Disordered" evidence="1">
    <location>
        <begin position="1"/>
        <end position="25"/>
    </location>
</feature>
<dbReference type="Proteomes" id="UP000017984">
    <property type="component" value="Chromosome"/>
</dbReference>